<reference evidence="1" key="1">
    <citation type="submission" date="2021-03" db="EMBL/GenBank/DDBJ databases">
        <title>Antimicrobial resistance genes in bacteria isolated from Japanese honey, and their potential for conferring macrolide and lincosamide resistance in the American foulbrood pathogen Paenibacillus larvae.</title>
        <authorList>
            <person name="Okamoto M."/>
            <person name="Kumagai M."/>
            <person name="Kanamori H."/>
            <person name="Takamatsu D."/>
        </authorList>
    </citation>
    <scope>NUCLEOTIDE SEQUENCE</scope>
    <source>
        <strain evidence="1">J41TS4</strain>
    </source>
</reference>
<evidence type="ECO:0000313" key="1">
    <source>
        <dbReference type="EMBL" id="GIO41941.1"/>
    </source>
</evidence>
<keyword evidence="2" id="KW-1185">Reference proteome</keyword>
<dbReference type="AlphaFoldDB" id="A0A919Y0P2"/>
<dbReference type="EMBL" id="BORS01000005">
    <property type="protein sequence ID" value="GIO41941.1"/>
    <property type="molecule type" value="Genomic_DNA"/>
</dbReference>
<accession>A0A919Y0P2</accession>
<name>A0A919Y0P2_9BACL</name>
<gene>
    <name evidence="1" type="ORF">J41TS4_16990</name>
</gene>
<evidence type="ECO:0000313" key="2">
    <source>
        <dbReference type="Proteomes" id="UP000678895"/>
    </source>
</evidence>
<dbReference type="Proteomes" id="UP000678895">
    <property type="component" value="Unassembled WGS sequence"/>
</dbReference>
<sequence>MNEEEVIVLTPGGLTDVVWKKNPKHRVKLVAGKGIAYLTNEPPILLSREIILLENNR</sequence>
<comment type="caution">
    <text evidence="1">The sequence shown here is derived from an EMBL/GenBank/DDBJ whole genome shotgun (WGS) entry which is preliminary data.</text>
</comment>
<proteinExistence type="predicted"/>
<organism evidence="1 2">
    <name type="scientific">Paenibacillus apis</name>
    <dbReference type="NCBI Taxonomy" id="1792174"/>
    <lineage>
        <taxon>Bacteria</taxon>
        <taxon>Bacillati</taxon>
        <taxon>Bacillota</taxon>
        <taxon>Bacilli</taxon>
        <taxon>Bacillales</taxon>
        <taxon>Paenibacillaceae</taxon>
        <taxon>Paenibacillus</taxon>
    </lineage>
</organism>
<protein>
    <submittedName>
        <fullName evidence="1">Uncharacterized protein</fullName>
    </submittedName>
</protein>